<dbReference type="Proteomes" id="UP000555828">
    <property type="component" value="Unassembled WGS sequence"/>
</dbReference>
<accession>A0A841GQI9</accession>
<dbReference type="AlphaFoldDB" id="A0A841GQI9"/>
<organism evidence="1 2">
    <name type="scientific">Thermosipho japonicus</name>
    <dbReference type="NCBI Taxonomy" id="90323"/>
    <lineage>
        <taxon>Bacteria</taxon>
        <taxon>Thermotogati</taxon>
        <taxon>Thermotogota</taxon>
        <taxon>Thermotogae</taxon>
        <taxon>Thermotogales</taxon>
        <taxon>Fervidobacteriaceae</taxon>
        <taxon>Thermosipho</taxon>
    </lineage>
</organism>
<proteinExistence type="predicted"/>
<sequence length="156" mass="18308">MTNLEYIRMKIPDKDTNNQIFTDAELQQIIKDNSEIRLIVAEPKDFEGKIYQIPYRHLDETYTERVFIDSVETTDFTLDKETGEITFTNAVNGIVVVQAKVIDWNNVLADCYEMIMGDFQKLNSYSIQNASQQYDNTKPHLRYLANYYRSARGWDL</sequence>
<dbReference type="RefSeq" id="WP_184618637.1">
    <property type="nucleotide sequence ID" value="NZ_JACHEX010000001.1"/>
</dbReference>
<evidence type="ECO:0000313" key="2">
    <source>
        <dbReference type="Proteomes" id="UP000555828"/>
    </source>
</evidence>
<dbReference type="EMBL" id="JACHEX010000001">
    <property type="protein sequence ID" value="MBB6061889.1"/>
    <property type="molecule type" value="Genomic_DNA"/>
</dbReference>
<evidence type="ECO:0000313" key="1">
    <source>
        <dbReference type="EMBL" id="MBB6061889.1"/>
    </source>
</evidence>
<gene>
    <name evidence="1" type="ORF">HNP65_000311</name>
</gene>
<keyword evidence="2" id="KW-1185">Reference proteome</keyword>
<protein>
    <submittedName>
        <fullName evidence="1">Uncharacterized protein</fullName>
    </submittedName>
</protein>
<comment type="caution">
    <text evidence="1">The sequence shown here is derived from an EMBL/GenBank/DDBJ whole genome shotgun (WGS) entry which is preliminary data.</text>
</comment>
<name>A0A841GQI9_9BACT</name>
<reference evidence="1 2" key="1">
    <citation type="submission" date="2020-08" db="EMBL/GenBank/DDBJ databases">
        <title>Genomic Encyclopedia of Type Strains, Phase IV (KMG-IV): sequencing the most valuable type-strain genomes for metagenomic binning, comparative biology and taxonomic classification.</title>
        <authorList>
            <person name="Goeker M."/>
        </authorList>
    </citation>
    <scope>NUCLEOTIDE SEQUENCE [LARGE SCALE GENOMIC DNA]</scope>
    <source>
        <strain evidence="1 2">DSM 13481</strain>
    </source>
</reference>